<dbReference type="AlphaFoldDB" id="Q74MU9"/>
<dbReference type="InterPro" id="IPR007374">
    <property type="entry name" value="ASCH_domain"/>
</dbReference>
<protein>
    <submittedName>
        <fullName evidence="2">NEQ298</fullName>
    </submittedName>
</protein>
<dbReference type="SMART" id="SM01022">
    <property type="entry name" value="ASCH"/>
    <property type="match status" value="1"/>
</dbReference>
<dbReference type="Proteomes" id="UP000000578">
    <property type="component" value="Chromosome"/>
</dbReference>
<evidence type="ECO:0000259" key="1">
    <source>
        <dbReference type="SMART" id="SM01022"/>
    </source>
</evidence>
<organism evidence="2 3">
    <name type="scientific">Nanoarchaeum equitans (strain Kin4-M)</name>
    <dbReference type="NCBI Taxonomy" id="228908"/>
    <lineage>
        <taxon>Archaea</taxon>
        <taxon>Nanobdellota</taxon>
        <taxon>Candidatus Nanoarchaeia</taxon>
        <taxon>Nanoarchaeales</taxon>
        <taxon>Nanoarchaeaceae</taxon>
        <taxon>Nanoarchaeum</taxon>
    </lineage>
</organism>
<reference evidence="2 3" key="1">
    <citation type="journal article" date="2003" name="Proc. Natl. Acad. Sci. U.S.A.">
        <title>The genome of Nanoarchaeum equitans: insights into early archaeal evolution and derived parasitism.</title>
        <authorList>
            <person name="Waters E."/>
            <person name="Hohn M.J."/>
            <person name="Ahel I."/>
            <person name="Graham D.E."/>
            <person name="Adams M.D."/>
            <person name="Barnstead M."/>
            <person name="Beeson K.Y."/>
            <person name="Bibbs L."/>
            <person name="Bolanos R."/>
            <person name="Keller M."/>
            <person name="Kretz K."/>
            <person name="Lin X."/>
            <person name="Mathur E."/>
            <person name="Ni J."/>
            <person name="Podar M."/>
            <person name="Richardson T."/>
            <person name="Sutton G.G."/>
            <person name="Simon M."/>
            <person name="Soll D."/>
            <person name="Stetter K.O."/>
            <person name="Short J.M."/>
            <person name="Noordewier M."/>
        </authorList>
    </citation>
    <scope>NUCLEOTIDE SEQUENCE [LARGE SCALE GENOMIC DNA]</scope>
    <source>
        <strain evidence="2 3">Kin4-M</strain>
    </source>
</reference>
<feature type="domain" description="ASCH" evidence="1">
    <location>
        <begin position="137"/>
        <end position="226"/>
    </location>
</feature>
<dbReference type="EMBL" id="AE017199">
    <property type="protein sequence ID" value="AAR39146.1"/>
    <property type="molecule type" value="Genomic_DNA"/>
</dbReference>
<evidence type="ECO:0000313" key="2">
    <source>
        <dbReference type="EMBL" id="AAR39146.1"/>
    </source>
</evidence>
<dbReference type="InterPro" id="IPR015947">
    <property type="entry name" value="PUA-like_sf"/>
</dbReference>
<accession>Q74MU9</accession>
<sequence length="229" mass="27391">MFLLTKHAKEKIKKRLLKKKDVNPIELWKKAIEFAQNSIERVGDFIYYTNGQYTLIVTKDQKSQTKEEFIKNISQSKYKYFYVYWDGDIKYMPKHEVLLLKGYAQKNSPDVYIGNPRIAITLRPFKKSDLFPMIHRLTIKKKWLDKLLKGEKEYEVRNQIPKNLAVNDIIEFYDKKKKVSHKFRVLEIKYVPLEEALKYKIGISKSVLFQLAKKDYVYLLKLEPLDKND</sequence>
<keyword evidence="3" id="KW-1185">Reference proteome</keyword>
<dbReference type="EnsemblBacteria" id="AAR39146">
    <property type="protein sequence ID" value="AAR39146"/>
    <property type="gene ID" value="NEQ298"/>
</dbReference>
<dbReference type="HOGENOM" id="CLU_1207640_0_0_2"/>
<dbReference type="BioCyc" id="NEQU228908:GJB6-318-MONOMER"/>
<dbReference type="KEGG" id="neq:NEQ298"/>
<name>Q74MU9_NANEQ</name>
<proteinExistence type="predicted"/>
<evidence type="ECO:0000313" key="3">
    <source>
        <dbReference type="Proteomes" id="UP000000578"/>
    </source>
</evidence>
<dbReference type="SUPFAM" id="SSF88697">
    <property type="entry name" value="PUA domain-like"/>
    <property type="match status" value="1"/>
</dbReference>
<dbReference type="STRING" id="228908.NEQ298"/>
<gene>
    <name evidence="2" type="ordered locus">NEQ298</name>
</gene>